<proteinExistence type="predicted"/>
<sequence>MIFRLDKPEIKRIGWVLSEYMPDGYNATIVGEDGVTKINAEIQHLGDSQICWLQIWKGSILVARFNAVNIDSIIYEEEK</sequence>
<gene>
    <name evidence="1" type="ORF">LCGC14_0661640</name>
</gene>
<reference evidence="1" key="1">
    <citation type="journal article" date="2015" name="Nature">
        <title>Complex archaea that bridge the gap between prokaryotes and eukaryotes.</title>
        <authorList>
            <person name="Spang A."/>
            <person name="Saw J.H."/>
            <person name="Jorgensen S.L."/>
            <person name="Zaremba-Niedzwiedzka K."/>
            <person name="Martijn J."/>
            <person name="Lind A.E."/>
            <person name="van Eijk R."/>
            <person name="Schleper C."/>
            <person name="Guy L."/>
            <person name="Ettema T.J."/>
        </authorList>
    </citation>
    <scope>NUCLEOTIDE SEQUENCE</scope>
</reference>
<name>A0A0F9QYE9_9ZZZZ</name>
<dbReference type="EMBL" id="LAZR01001269">
    <property type="protein sequence ID" value="KKN47559.1"/>
    <property type="molecule type" value="Genomic_DNA"/>
</dbReference>
<comment type="caution">
    <text evidence="1">The sequence shown here is derived from an EMBL/GenBank/DDBJ whole genome shotgun (WGS) entry which is preliminary data.</text>
</comment>
<accession>A0A0F9QYE9</accession>
<protein>
    <submittedName>
        <fullName evidence="1">Uncharacterized protein</fullName>
    </submittedName>
</protein>
<evidence type="ECO:0000313" key="1">
    <source>
        <dbReference type="EMBL" id="KKN47559.1"/>
    </source>
</evidence>
<organism evidence="1">
    <name type="scientific">marine sediment metagenome</name>
    <dbReference type="NCBI Taxonomy" id="412755"/>
    <lineage>
        <taxon>unclassified sequences</taxon>
        <taxon>metagenomes</taxon>
        <taxon>ecological metagenomes</taxon>
    </lineage>
</organism>
<dbReference type="AlphaFoldDB" id="A0A0F9QYE9"/>